<keyword evidence="5" id="KW-0464">Manganese</keyword>
<dbReference type="Pfam" id="PF00652">
    <property type="entry name" value="Ricin_B_lectin"/>
    <property type="match status" value="1"/>
</dbReference>
<evidence type="ECO:0000256" key="5">
    <source>
        <dbReference type="RuleBase" id="RU361242"/>
    </source>
</evidence>
<keyword evidence="5" id="KW-0808">Transferase</keyword>
<dbReference type="PANTHER" id="PTHR11675:SF43">
    <property type="entry name" value="POLYPEPTIDE N-ACETYLGALACTOSAMINYLTRANSFERASE 1"/>
    <property type="match status" value="1"/>
</dbReference>
<dbReference type="Gene3D" id="2.80.10.50">
    <property type="match status" value="1"/>
</dbReference>
<dbReference type="PANTHER" id="PTHR11675">
    <property type="entry name" value="N-ACETYLGALACTOSAMINYLTRANSFERASE"/>
    <property type="match status" value="1"/>
</dbReference>
<dbReference type="EC" id="2.4.1.-" evidence="5"/>
<evidence type="ECO:0000259" key="6">
    <source>
        <dbReference type="SMART" id="SM00458"/>
    </source>
</evidence>
<dbReference type="InterPro" id="IPR001173">
    <property type="entry name" value="Glyco_trans_2-like"/>
</dbReference>
<dbReference type="InterPro" id="IPR000772">
    <property type="entry name" value="Ricin_B_lectin"/>
</dbReference>
<evidence type="ECO:0000256" key="2">
    <source>
        <dbReference type="ARBA" id="ARBA00022734"/>
    </source>
</evidence>
<evidence type="ECO:0000256" key="4">
    <source>
        <dbReference type="ARBA" id="ARBA00023157"/>
    </source>
</evidence>
<dbReference type="Proteomes" id="UP001347796">
    <property type="component" value="Unassembled WGS sequence"/>
</dbReference>
<evidence type="ECO:0000256" key="3">
    <source>
        <dbReference type="ARBA" id="ARBA00023034"/>
    </source>
</evidence>
<reference evidence="7 8" key="1">
    <citation type="submission" date="2024-01" db="EMBL/GenBank/DDBJ databases">
        <title>The genome of the rayed Mediterranean limpet Patella caerulea (Linnaeus, 1758).</title>
        <authorList>
            <person name="Anh-Thu Weber A."/>
            <person name="Halstead-Nussloch G."/>
        </authorList>
    </citation>
    <scope>NUCLEOTIDE SEQUENCE [LARGE SCALE GENOMIC DNA]</scope>
    <source>
        <strain evidence="7">AATW-2023a</strain>
        <tissue evidence="7">Whole specimen</tissue>
    </source>
</reference>
<accession>A0AAN8JL74</accession>
<evidence type="ECO:0000256" key="1">
    <source>
        <dbReference type="ARBA" id="ARBA00004323"/>
    </source>
</evidence>
<dbReference type="GO" id="GO:0030246">
    <property type="term" value="F:carbohydrate binding"/>
    <property type="evidence" value="ECO:0007669"/>
    <property type="project" value="UniProtKB-KW"/>
</dbReference>
<keyword evidence="5" id="KW-0328">Glycosyltransferase</keyword>
<dbReference type="PROSITE" id="PS50231">
    <property type="entry name" value="RICIN_B_LECTIN"/>
    <property type="match status" value="1"/>
</dbReference>
<comment type="subcellular location">
    <subcellularLocation>
        <location evidence="1 5">Golgi apparatus membrane</location>
        <topology evidence="1 5">Single-pass type II membrane protein</topology>
    </subcellularLocation>
</comment>
<dbReference type="AlphaFoldDB" id="A0AAN8JL74"/>
<name>A0AAN8JL74_PATCE</name>
<keyword evidence="3 5" id="KW-0333">Golgi apparatus</keyword>
<dbReference type="InterPro" id="IPR035992">
    <property type="entry name" value="Ricin_B-like_lectins"/>
</dbReference>
<dbReference type="GO" id="GO:0004653">
    <property type="term" value="F:polypeptide N-acetylgalactosaminyltransferase activity"/>
    <property type="evidence" value="ECO:0007669"/>
    <property type="project" value="TreeGrafter"/>
</dbReference>
<evidence type="ECO:0000313" key="7">
    <source>
        <dbReference type="EMBL" id="KAK6178765.1"/>
    </source>
</evidence>
<keyword evidence="2 5" id="KW-0430">Lectin</keyword>
<gene>
    <name evidence="7" type="ORF">SNE40_011276</name>
</gene>
<dbReference type="Pfam" id="PF00535">
    <property type="entry name" value="Glycos_transf_2"/>
    <property type="match status" value="1"/>
</dbReference>
<dbReference type="SUPFAM" id="SSF50370">
    <property type="entry name" value="Ricin B-like lectins"/>
    <property type="match status" value="1"/>
</dbReference>
<dbReference type="SUPFAM" id="SSF53448">
    <property type="entry name" value="Nucleotide-diphospho-sugar transferases"/>
    <property type="match status" value="1"/>
</dbReference>
<comment type="cofactor">
    <cofactor evidence="5">
        <name>Mn(2+)</name>
        <dbReference type="ChEBI" id="CHEBI:29035"/>
    </cofactor>
</comment>
<keyword evidence="8" id="KW-1185">Reference proteome</keyword>
<organism evidence="7 8">
    <name type="scientific">Patella caerulea</name>
    <name type="common">Rayed Mediterranean limpet</name>
    <dbReference type="NCBI Taxonomy" id="87958"/>
    <lineage>
        <taxon>Eukaryota</taxon>
        <taxon>Metazoa</taxon>
        <taxon>Spiralia</taxon>
        <taxon>Lophotrochozoa</taxon>
        <taxon>Mollusca</taxon>
        <taxon>Gastropoda</taxon>
        <taxon>Patellogastropoda</taxon>
        <taxon>Patelloidea</taxon>
        <taxon>Patellidae</taxon>
        <taxon>Patella</taxon>
    </lineage>
</organism>
<dbReference type="GO" id="GO:0006493">
    <property type="term" value="P:protein O-linked glycosylation"/>
    <property type="evidence" value="ECO:0007669"/>
    <property type="project" value="TreeGrafter"/>
</dbReference>
<keyword evidence="4 5" id="KW-1015">Disulfide bond</keyword>
<dbReference type="SMART" id="SM00458">
    <property type="entry name" value="RICIN"/>
    <property type="match status" value="1"/>
</dbReference>
<feature type="domain" description="Ricin B lectin" evidence="6">
    <location>
        <begin position="441"/>
        <end position="563"/>
    </location>
</feature>
<dbReference type="GO" id="GO:0000139">
    <property type="term" value="C:Golgi membrane"/>
    <property type="evidence" value="ECO:0007669"/>
    <property type="project" value="UniProtKB-SubCell"/>
</dbReference>
<dbReference type="Gene3D" id="3.90.550.10">
    <property type="entry name" value="Spore Coat Polysaccharide Biosynthesis Protein SpsA, Chain A"/>
    <property type="match status" value="1"/>
</dbReference>
<sequence>MRIRARYATAVVLLLCLLITCKVYILDSYTMSDYSKIFVGGNPSELIKSQSANDKNLIVSYGKNDLRLAGELGRGVIFVSEEKAKADAAMEKYRVNVYASDLIPLNRMVPDSRPLECSSVVYPDDLPTTGVVIPFHNEWPSILLRTVYSLINRTPKYILKQIILVDDASDLDSLKENLDVYIKDHFPGNLVKLIRLKERVGLIKARLVGFEHVTTEVVSFFDSHMEVNVQWLEPLLVEIKKNWSTLAMGHLDYIKADTLQYDFEPGYKTRYGFDWRLVFFETYFRSDQRNDRSPVDPLPGVVMVGPAFAINTTYFKHIGKYDGGMKIWGGENIELAWRVWMCGGRLLHLPCSKIGHIARVQPYVFPEGRHQTEIHNYKRAVDVWMGNYSKYVYDYYPDMKDISVGDLSERFKIKERLKCRSFDWYLENVWPELFPYEENVVAYGGLQNAASPHCLDNGEYLFQAPVPLEVKGCIYSPPTQGFSLTKDLRLRTTLQCVNVIQEQSDILPFLQDCIEGPNEKWQHKKGGFMRHKNTGLCLDMLAGPKLIMQKCDPSKETQKWKFRTYKKRNSVHKQKYKKT</sequence>
<comment type="caution">
    <text evidence="7">The sequence shown here is derived from an EMBL/GenBank/DDBJ whole genome shotgun (WGS) entry which is preliminary data.</text>
</comment>
<dbReference type="EMBL" id="JAZGQO010000008">
    <property type="protein sequence ID" value="KAK6178765.1"/>
    <property type="molecule type" value="Genomic_DNA"/>
</dbReference>
<dbReference type="CDD" id="cd23441">
    <property type="entry name" value="beta-trefoil_Ricin_GALNT14-like"/>
    <property type="match status" value="1"/>
</dbReference>
<comment type="pathway">
    <text evidence="5">Protein modification; protein glycosylation.</text>
</comment>
<evidence type="ECO:0000313" key="8">
    <source>
        <dbReference type="Proteomes" id="UP001347796"/>
    </source>
</evidence>
<comment type="similarity">
    <text evidence="5">Belongs to the glycosyltransferase 2 family. GalNAc-T subfamily.</text>
</comment>
<dbReference type="InterPro" id="IPR029044">
    <property type="entry name" value="Nucleotide-diphossugar_trans"/>
</dbReference>
<proteinExistence type="inferred from homology"/>
<protein>
    <recommendedName>
        <fullName evidence="5">Polypeptide N-acetylgalactosaminyltransferase</fullName>
        <ecNumber evidence="5">2.4.1.-</ecNumber>
    </recommendedName>
    <alternativeName>
        <fullName evidence="5">Protein-UDP acetylgalactosaminyltransferase</fullName>
    </alternativeName>
</protein>